<dbReference type="SUPFAM" id="SSF56112">
    <property type="entry name" value="Protein kinase-like (PK-like)"/>
    <property type="match status" value="1"/>
</dbReference>
<dbReference type="GO" id="GO:0005524">
    <property type="term" value="F:ATP binding"/>
    <property type="evidence" value="ECO:0007669"/>
    <property type="project" value="UniProtKB-KW"/>
</dbReference>
<dbReference type="EMBL" id="CP024087">
    <property type="protein sequence ID" value="AYF30077.1"/>
    <property type="molecule type" value="Genomic_DNA"/>
</dbReference>
<dbReference type="AlphaFoldDB" id="A0A386WNZ2"/>
<dbReference type="InterPro" id="IPR011009">
    <property type="entry name" value="Kinase-like_dom_sf"/>
</dbReference>
<dbReference type="CDD" id="cd05150">
    <property type="entry name" value="APH"/>
    <property type="match status" value="1"/>
</dbReference>
<evidence type="ECO:0000256" key="8">
    <source>
        <dbReference type="PIRSR" id="PIRSR000706-1"/>
    </source>
</evidence>
<evidence type="ECO:0000256" key="9">
    <source>
        <dbReference type="PIRSR" id="PIRSR000706-2"/>
    </source>
</evidence>
<evidence type="ECO:0000313" key="11">
    <source>
        <dbReference type="EMBL" id="AYF30077.1"/>
    </source>
</evidence>
<evidence type="ECO:0000259" key="10">
    <source>
        <dbReference type="Pfam" id="PF01636"/>
    </source>
</evidence>
<reference evidence="11 12" key="1">
    <citation type="submission" date="2017-10" db="EMBL/GenBank/DDBJ databases">
        <title>Integration of genomic and chemical information greatly accelerates assignment of the full stereostructure of myelolactone, a potent inhibitor of myeloma from a marine-derived Micromonospora.</title>
        <authorList>
            <person name="Kim M.C."/>
            <person name="Machado H."/>
            <person name="Jensen P.R."/>
            <person name="Fenical W."/>
        </authorList>
    </citation>
    <scope>NUCLEOTIDE SEQUENCE [LARGE SCALE GENOMIC DNA]</scope>
    <source>
        <strain evidence="11 12">CNY-010</strain>
    </source>
</reference>
<evidence type="ECO:0000256" key="5">
    <source>
        <dbReference type="ARBA" id="ARBA00022840"/>
    </source>
</evidence>
<dbReference type="PANTHER" id="PTHR21310">
    <property type="entry name" value="AMINOGLYCOSIDE PHOSPHOTRANSFERASE-RELATED-RELATED"/>
    <property type="match status" value="1"/>
</dbReference>
<dbReference type="PANTHER" id="PTHR21310:SF41">
    <property type="entry name" value="3'-PHOSPHOTRANSFERASE, PUTATIVE-RELATED"/>
    <property type="match status" value="1"/>
</dbReference>
<dbReference type="Proteomes" id="UP000267804">
    <property type="component" value="Chromosome"/>
</dbReference>
<feature type="binding site" evidence="9">
    <location>
        <position position="207"/>
    </location>
    <ligand>
        <name>Mg(2+)</name>
        <dbReference type="ChEBI" id="CHEBI:18420"/>
    </ligand>
</feature>
<protein>
    <submittedName>
        <fullName evidence="11">APH(3'') family aminoglycoside O-phosphotransferase</fullName>
    </submittedName>
</protein>
<evidence type="ECO:0000256" key="2">
    <source>
        <dbReference type="ARBA" id="ARBA00022679"/>
    </source>
</evidence>
<keyword evidence="9" id="KW-0460">Magnesium</keyword>
<organism evidence="11 12">
    <name type="scientific">Micromonospora tulbaghiae</name>
    <dbReference type="NCBI Taxonomy" id="479978"/>
    <lineage>
        <taxon>Bacteria</taxon>
        <taxon>Bacillati</taxon>
        <taxon>Actinomycetota</taxon>
        <taxon>Actinomycetes</taxon>
        <taxon>Micromonosporales</taxon>
        <taxon>Micromonosporaceae</taxon>
        <taxon>Micromonospora</taxon>
    </lineage>
</organism>
<dbReference type="InterPro" id="IPR002575">
    <property type="entry name" value="Aminoglycoside_PTrfase"/>
</dbReference>
<dbReference type="PIRSF" id="PIRSF000706">
    <property type="entry name" value="Kanamycin_kin"/>
    <property type="match status" value="1"/>
</dbReference>
<dbReference type="GO" id="GO:0046677">
    <property type="term" value="P:response to antibiotic"/>
    <property type="evidence" value="ECO:0007669"/>
    <property type="project" value="UniProtKB-KW"/>
</dbReference>
<dbReference type="Gene3D" id="3.30.200.20">
    <property type="entry name" value="Phosphorylase Kinase, domain 1"/>
    <property type="match status" value="1"/>
</dbReference>
<gene>
    <name evidence="11" type="ORF">CSH63_22030</name>
</gene>
<evidence type="ECO:0000256" key="4">
    <source>
        <dbReference type="ARBA" id="ARBA00022777"/>
    </source>
</evidence>
<dbReference type="NCBIfam" id="NF032896">
    <property type="entry name" value="APH_3pp"/>
    <property type="match status" value="1"/>
</dbReference>
<evidence type="ECO:0000313" key="12">
    <source>
        <dbReference type="Proteomes" id="UP000267804"/>
    </source>
</evidence>
<feature type="domain" description="Aminoglycoside phosphotransferase" evidence="10">
    <location>
        <begin position="47"/>
        <end position="256"/>
    </location>
</feature>
<dbReference type="Pfam" id="PF01636">
    <property type="entry name" value="APH"/>
    <property type="match status" value="1"/>
</dbReference>
<dbReference type="RefSeq" id="WP_120571894.1">
    <property type="nucleotide sequence ID" value="NZ_CP024087.1"/>
</dbReference>
<proteinExistence type="inferred from homology"/>
<feature type="active site" description="Proton acceptor" evidence="8">
    <location>
        <position position="187"/>
    </location>
</feature>
<dbReference type="Gene3D" id="3.90.1200.10">
    <property type="match status" value="1"/>
</dbReference>
<dbReference type="KEGG" id="mtua:CSH63_22030"/>
<evidence type="ECO:0000256" key="7">
    <source>
        <dbReference type="PIRNR" id="PIRNR000706"/>
    </source>
</evidence>
<dbReference type="GO" id="GO:0016773">
    <property type="term" value="F:phosphotransferase activity, alcohol group as acceptor"/>
    <property type="evidence" value="ECO:0007669"/>
    <property type="project" value="InterPro"/>
</dbReference>
<evidence type="ECO:0000256" key="6">
    <source>
        <dbReference type="ARBA" id="ARBA00023251"/>
    </source>
</evidence>
<dbReference type="GO" id="GO:0046872">
    <property type="term" value="F:metal ion binding"/>
    <property type="evidence" value="ECO:0007669"/>
    <property type="project" value="UniProtKB-KW"/>
</dbReference>
<feature type="binding site" evidence="9">
    <location>
        <position position="192"/>
    </location>
    <ligand>
        <name>Mg(2+)</name>
        <dbReference type="ChEBI" id="CHEBI:18420"/>
    </ligand>
</feature>
<keyword evidence="6 7" id="KW-0046">Antibiotic resistance</keyword>
<keyword evidence="5 7" id="KW-0067">ATP-binding</keyword>
<evidence type="ECO:0000256" key="3">
    <source>
        <dbReference type="ARBA" id="ARBA00022741"/>
    </source>
</evidence>
<dbReference type="InterPro" id="IPR051678">
    <property type="entry name" value="AGP_Transferase"/>
</dbReference>
<evidence type="ECO:0000256" key="1">
    <source>
        <dbReference type="ARBA" id="ARBA00006219"/>
    </source>
</evidence>
<dbReference type="InterPro" id="IPR024165">
    <property type="entry name" value="Kan/Strep_kinase"/>
</dbReference>
<keyword evidence="2 7" id="KW-0808">Transferase</keyword>
<keyword evidence="4 7" id="KW-0418">Kinase</keyword>
<dbReference type="GO" id="GO:0016301">
    <property type="term" value="F:kinase activity"/>
    <property type="evidence" value="ECO:0007669"/>
    <property type="project" value="UniProtKB-KW"/>
</dbReference>
<accession>A0A386WNZ2</accession>
<keyword evidence="3 7" id="KW-0547">Nucleotide-binding</keyword>
<sequence>MMIRSVPLAGLLSDGAAWTAVADGESGAIVLRHMFEDRFAKVVLVADATRLEGERDRIEWLAGTGIPGPGLLDWRATEHGVCLITSAVAGVPADRLNAAQLAQAWPSIIDTLVRLHSVPASSCLYDRTLHEMMALARATVAENRVQPEFLPQHLIGTPPVVILEGLERDLPTRQEQEASDAVVCHGDFCLPNILINTDTSLVTGLIDLGRLGRADPYADIALLLANARETWPDEDAARRADDDFASRYGITLDPERLDFYLRLDPLTW</sequence>
<name>A0A386WNZ2_9ACTN</name>
<comment type="similarity">
    <text evidence="1 7">Belongs to the aminoglycoside phosphotransferase family.</text>
</comment>
<keyword evidence="9" id="KW-0479">Metal-binding</keyword>